<proteinExistence type="predicted"/>
<sequence length="254" mass="26821">MKKVDLERLLRSNDLGNTLLSNSYINYLEKVQLASTGIDALDGALSGGLPKGELSEIVGLRSSGRMSVLCAAMAAATSRGELVGLIDTLDTFAPGSAVTSGIKLSHLLWIRGHPDTHGEDEAHALGRALKALGLLLNAGGFGIVALDLTDLSERTLSRIPFTTWMRLPRAIKGQPTVCVLMGNRPVARSAGGVTLNLQKVEDAVRWSGNIGHGSLLRGLEVTVRVTGARRPDDGRAFKLFISADAMHSSSLSGS</sequence>
<evidence type="ECO:0000259" key="1">
    <source>
        <dbReference type="Pfam" id="PF00154"/>
    </source>
</evidence>
<dbReference type="EMBL" id="UINC01000936">
    <property type="protein sequence ID" value="SUZ64494.1"/>
    <property type="molecule type" value="Genomic_DNA"/>
</dbReference>
<dbReference type="Gene3D" id="3.40.50.300">
    <property type="entry name" value="P-loop containing nucleotide triphosphate hydrolases"/>
    <property type="match status" value="1"/>
</dbReference>
<feature type="domain" description="RecA-like N-terminal" evidence="1">
    <location>
        <begin position="29"/>
        <end position="120"/>
    </location>
</feature>
<reference evidence="2" key="1">
    <citation type="submission" date="2018-05" db="EMBL/GenBank/DDBJ databases">
        <authorList>
            <person name="Lanie J.A."/>
            <person name="Ng W.-L."/>
            <person name="Kazmierczak K.M."/>
            <person name="Andrzejewski T.M."/>
            <person name="Davidsen T.M."/>
            <person name="Wayne K.J."/>
            <person name="Tettelin H."/>
            <person name="Glass J.I."/>
            <person name="Rusch D."/>
            <person name="Podicherti R."/>
            <person name="Tsui H.-C.T."/>
            <person name="Winkler M.E."/>
        </authorList>
    </citation>
    <scope>NUCLEOTIDE SEQUENCE</scope>
</reference>
<dbReference type="InterPro" id="IPR027417">
    <property type="entry name" value="P-loop_NTPase"/>
</dbReference>
<gene>
    <name evidence="2" type="ORF">METZ01_LOCUS17348</name>
</gene>
<accession>A0A381PCZ3</accession>
<name>A0A381PCZ3_9ZZZZ</name>
<evidence type="ECO:0000313" key="2">
    <source>
        <dbReference type="EMBL" id="SUZ64494.1"/>
    </source>
</evidence>
<dbReference type="Pfam" id="PF00154">
    <property type="entry name" value="RecA_N"/>
    <property type="match status" value="1"/>
</dbReference>
<dbReference type="SUPFAM" id="SSF52540">
    <property type="entry name" value="P-loop containing nucleoside triphosphate hydrolases"/>
    <property type="match status" value="1"/>
</dbReference>
<protein>
    <recommendedName>
        <fullName evidence="1">RecA-like N-terminal domain-containing protein</fullName>
    </recommendedName>
</protein>
<dbReference type="InterPro" id="IPR049428">
    <property type="entry name" value="RecA-like_N"/>
</dbReference>
<dbReference type="AlphaFoldDB" id="A0A381PCZ3"/>
<organism evidence="2">
    <name type="scientific">marine metagenome</name>
    <dbReference type="NCBI Taxonomy" id="408172"/>
    <lineage>
        <taxon>unclassified sequences</taxon>
        <taxon>metagenomes</taxon>
        <taxon>ecological metagenomes</taxon>
    </lineage>
</organism>